<dbReference type="PANTHER" id="PTHR12161:SF5">
    <property type="entry name" value="IST1 HOMOLOG"/>
    <property type="match status" value="1"/>
</dbReference>
<name>A0ABR3PNL4_9PEZI</name>
<feature type="region of interest" description="Disordered" evidence="2">
    <location>
        <begin position="175"/>
        <end position="301"/>
    </location>
</feature>
<dbReference type="Proteomes" id="UP001562354">
    <property type="component" value="Unassembled WGS sequence"/>
</dbReference>
<evidence type="ECO:0000313" key="3">
    <source>
        <dbReference type="EMBL" id="KAL1310794.1"/>
    </source>
</evidence>
<sequence length="301" mass="32857">MAPASTLINRLKVQLKLSIARLRMVQQKDVAIAKQQRRAMAQLLEQGKIESARIRVENIIRSDLTTELHEILELYAELLLARAGLLEPSGPPDAGLEEAVVSLLYAAPRTEVKELHNVRALLAEKFGKEYALSAAENKEDKVSKRVMDRLKVEPPPQELVEAYLSTIADAYGVDYPPGTKAAREAAENGEADDDDEDDEPGSGGKQKILEIPLSTEDEELSKATPPRDMGPKSPVSVVPPKPSTDNMSPKLKLPGPPDLKPGAKMQKKDEIKPKSKAVGDGPGGKIPDVDELAKRFAQLKR</sequence>
<feature type="compositionally biased region" description="Acidic residues" evidence="2">
    <location>
        <begin position="187"/>
        <end position="200"/>
    </location>
</feature>
<dbReference type="PANTHER" id="PTHR12161">
    <property type="entry name" value="IST1 FAMILY MEMBER"/>
    <property type="match status" value="1"/>
</dbReference>
<dbReference type="Gene3D" id="1.20.1260.60">
    <property type="entry name" value="Vacuolar protein sorting-associated protein Ist1"/>
    <property type="match status" value="1"/>
</dbReference>
<dbReference type="RefSeq" id="XP_069203643.1">
    <property type="nucleotide sequence ID" value="XM_069340170.1"/>
</dbReference>
<evidence type="ECO:0008006" key="5">
    <source>
        <dbReference type="Google" id="ProtNLM"/>
    </source>
</evidence>
<gene>
    <name evidence="3" type="ORF">AAFC00_001037</name>
</gene>
<dbReference type="GeneID" id="95974740"/>
<dbReference type="InterPro" id="IPR005061">
    <property type="entry name" value="Ist1"/>
</dbReference>
<dbReference type="InterPro" id="IPR042277">
    <property type="entry name" value="IST1-like"/>
</dbReference>
<evidence type="ECO:0000256" key="1">
    <source>
        <dbReference type="ARBA" id="ARBA00005536"/>
    </source>
</evidence>
<organism evidence="3 4">
    <name type="scientific">Neodothiora populina</name>
    <dbReference type="NCBI Taxonomy" id="2781224"/>
    <lineage>
        <taxon>Eukaryota</taxon>
        <taxon>Fungi</taxon>
        <taxon>Dikarya</taxon>
        <taxon>Ascomycota</taxon>
        <taxon>Pezizomycotina</taxon>
        <taxon>Dothideomycetes</taxon>
        <taxon>Dothideomycetidae</taxon>
        <taxon>Dothideales</taxon>
        <taxon>Dothioraceae</taxon>
        <taxon>Neodothiora</taxon>
    </lineage>
</organism>
<comment type="similarity">
    <text evidence="1">Belongs to the IST1 family.</text>
</comment>
<proteinExistence type="inferred from homology"/>
<evidence type="ECO:0000313" key="4">
    <source>
        <dbReference type="Proteomes" id="UP001562354"/>
    </source>
</evidence>
<dbReference type="EMBL" id="JBFMKM010000003">
    <property type="protein sequence ID" value="KAL1310794.1"/>
    <property type="molecule type" value="Genomic_DNA"/>
</dbReference>
<comment type="caution">
    <text evidence="3">The sequence shown here is derived from an EMBL/GenBank/DDBJ whole genome shotgun (WGS) entry which is preliminary data.</text>
</comment>
<dbReference type="Pfam" id="PF03398">
    <property type="entry name" value="Ist1"/>
    <property type="match status" value="1"/>
</dbReference>
<keyword evidence="4" id="KW-1185">Reference proteome</keyword>
<protein>
    <recommendedName>
        <fullName evidence="5">DUF292-domain-containing protein</fullName>
    </recommendedName>
</protein>
<evidence type="ECO:0000256" key="2">
    <source>
        <dbReference type="SAM" id="MobiDB-lite"/>
    </source>
</evidence>
<accession>A0ABR3PNL4</accession>
<reference evidence="3 4" key="1">
    <citation type="submission" date="2024-07" db="EMBL/GenBank/DDBJ databases">
        <title>Draft sequence of the Neodothiora populina.</title>
        <authorList>
            <person name="Drown D.D."/>
            <person name="Schuette U.S."/>
            <person name="Buechlein A.B."/>
            <person name="Rusch D.R."/>
            <person name="Winton L.W."/>
            <person name="Adams G.A."/>
        </authorList>
    </citation>
    <scope>NUCLEOTIDE SEQUENCE [LARGE SCALE GENOMIC DNA]</scope>
    <source>
        <strain evidence="3 4">CPC 39397</strain>
    </source>
</reference>